<evidence type="ECO:0000256" key="1">
    <source>
        <dbReference type="ARBA" id="ARBA00009884"/>
    </source>
</evidence>
<dbReference type="Gene3D" id="3.40.50.1910">
    <property type="match status" value="1"/>
</dbReference>
<dbReference type="SUPFAM" id="SSF56815">
    <property type="entry name" value="Sec1/munc18-like (SM) proteins"/>
    <property type="match status" value="1"/>
</dbReference>
<keyword evidence="2" id="KW-0175">Coiled coil</keyword>
<accession>A0AAE0FQN8</accession>
<sequence length="620" mass="67619">MDLRQKQIDAVVKMLNLNSPAVTTSTEEEDFKVLVLDPFTRDIIAPLLKVNELRKYGITLHLMLGADRQPISDVPAIYFVAQTEQNVKRIALDVSVPLYDTFHLNFSSPLPRPSLEELASECVKTDSISRVNKVYDQYLGFVSLEKGLFSLAQPRSYVKLNDPAAKDTDVEQAVAGMVEGIFSVLVSLGVVPIIRCPKGGAAEMVASELEKRLRDHLVTRNNLFTEASQAGGSFQRPLLCLFDRNFELAVAVQHGWTYQPLVHEMIGLNLNRVTVKSSEPSAPGAPPATKAYDLEHQADWFWSENCTAQFPKVAESVEAALSKYKEGLDEVNRKTQMEEEEAASGLSANTQNLMSAVNSLPELTERKRVIDKHTNIATQLLGEIKARGIDAFYHLEEEMLTSRVDKAEMMELLSGSAKGTSEDKLRLAIVYLLACETVPPQADLDSIEAALKDAGADTAAFSYVKRMRSLDLTSQQGGASALGPAAGVTGLDWADKLYNQGVSAVTKGVKNLLSDGHMPAVARVLEVLMESKPSPEVDGYALFDPKVAKGGAAGDKAKGPFKEAIVFMIGGGNYLEYHSLLEMAGRNPQAPKSVVYGTTDLVTGKDFTSQLEELGKKMMG</sequence>
<dbReference type="Gene3D" id="3.40.50.2060">
    <property type="match status" value="1"/>
</dbReference>
<dbReference type="PANTHER" id="PTHR11679">
    <property type="entry name" value="VESICLE PROTEIN SORTING-ASSOCIATED"/>
    <property type="match status" value="1"/>
</dbReference>
<dbReference type="InterPro" id="IPR043127">
    <property type="entry name" value="Sec-1-like_dom3a"/>
</dbReference>
<dbReference type="InterPro" id="IPR036045">
    <property type="entry name" value="Sec1-like_sf"/>
</dbReference>
<evidence type="ECO:0000313" key="4">
    <source>
        <dbReference type="Proteomes" id="UP001190700"/>
    </source>
</evidence>
<dbReference type="AlphaFoldDB" id="A0AAE0FQN8"/>
<dbReference type="Gene3D" id="1.25.40.60">
    <property type="match status" value="1"/>
</dbReference>
<evidence type="ECO:0000256" key="2">
    <source>
        <dbReference type="SAM" id="Coils"/>
    </source>
</evidence>
<organism evidence="3 4">
    <name type="scientific">Cymbomonas tetramitiformis</name>
    <dbReference type="NCBI Taxonomy" id="36881"/>
    <lineage>
        <taxon>Eukaryota</taxon>
        <taxon>Viridiplantae</taxon>
        <taxon>Chlorophyta</taxon>
        <taxon>Pyramimonadophyceae</taxon>
        <taxon>Pyramimonadales</taxon>
        <taxon>Pyramimonadaceae</taxon>
        <taxon>Cymbomonas</taxon>
    </lineage>
</organism>
<keyword evidence="4" id="KW-1185">Reference proteome</keyword>
<dbReference type="GO" id="GO:0016192">
    <property type="term" value="P:vesicle-mediated transport"/>
    <property type="evidence" value="ECO:0007669"/>
    <property type="project" value="InterPro"/>
</dbReference>
<name>A0AAE0FQN8_9CHLO</name>
<comment type="caution">
    <text evidence="3">The sequence shown here is derived from an EMBL/GenBank/DDBJ whole genome shotgun (WGS) entry which is preliminary data.</text>
</comment>
<gene>
    <name evidence="3" type="ORF">CYMTET_27136</name>
</gene>
<dbReference type="InterPro" id="IPR027482">
    <property type="entry name" value="Sec1-like_dom2"/>
</dbReference>
<evidence type="ECO:0000313" key="3">
    <source>
        <dbReference type="EMBL" id="KAK3264099.1"/>
    </source>
</evidence>
<dbReference type="InterPro" id="IPR001619">
    <property type="entry name" value="Sec1-like"/>
</dbReference>
<comment type="similarity">
    <text evidence="1">Belongs to the STXBP/unc-18/SEC1 family.</text>
</comment>
<dbReference type="EMBL" id="LGRX02014797">
    <property type="protein sequence ID" value="KAK3264099.1"/>
    <property type="molecule type" value="Genomic_DNA"/>
</dbReference>
<reference evidence="3 4" key="1">
    <citation type="journal article" date="2015" name="Genome Biol. Evol.">
        <title>Comparative Genomics of a Bacterivorous Green Alga Reveals Evolutionary Causalities and Consequences of Phago-Mixotrophic Mode of Nutrition.</title>
        <authorList>
            <person name="Burns J.A."/>
            <person name="Paasch A."/>
            <person name="Narechania A."/>
            <person name="Kim E."/>
        </authorList>
    </citation>
    <scope>NUCLEOTIDE SEQUENCE [LARGE SCALE GENOMIC DNA]</scope>
    <source>
        <strain evidence="3 4">PLY_AMNH</strain>
    </source>
</reference>
<dbReference type="Pfam" id="PF00995">
    <property type="entry name" value="Sec1"/>
    <property type="match status" value="1"/>
</dbReference>
<proteinExistence type="inferred from homology"/>
<dbReference type="Gene3D" id="3.90.830.10">
    <property type="entry name" value="Syntaxin Binding Protein 1, Chain A, domain 2"/>
    <property type="match status" value="1"/>
</dbReference>
<protein>
    <submittedName>
        <fullName evidence="3">Vesicle trafficking between the ER and Golgi</fullName>
    </submittedName>
</protein>
<dbReference type="PIRSF" id="PIRSF005715">
    <property type="entry name" value="VPS45_Sec1"/>
    <property type="match status" value="1"/>
</dbReference>
<dbReference type="InterPro" id="IPR043154">
    <property type="entry name" value="Sec-1-like_dom1"/>
</dbReference>
<feature type="coiled-coil region" evidence="2">
    <location>
        <begin position="314"/>
        <end position="341"/>
    </location>
</feature>
<dbReference type="Proteomes" id="UP001190700">
    <property type="component" value="Unassembled WGS sequence"/>
</dbReference>